<evidence type="ECO:0000313" key="2">
    <source>
        <dbReference type="EMBL" id="KZT58831.1"/>
    </source>
</evidence>
<dbReference type="Proteomes" id="UP000076842">
    <property type="component" value="Unassembled WGS sequence"/>
</dbReference>
<name>A0A165H3T3_9BASI</name>
<dbReference type="OrthoDB" id="10579200at2759"/>
<feature type="compositionally biased region" description="Pro residues" evidence="1">
    <location>
        <begin position="30"/>
        <end position="56"/>
    </location>
</feature>
<accession>A0A165H3T3</accession>
<dbReference type="EMBL" id="KV423947">
    <property type="protein sequence ID" value="KZT58831.1"/>
    <property type="molecule type" value="Genomic_DNA"/>
</dbReference>
<organism evidence="2 3">
    <name type="scientific">Calocera cornea HHB12733</name>
    <dbReference type="NCBI Taxonomy" id="1353952"/>
    <lineage>
        <taxon>Eukaryota</taxon>
        <taxon>Fungi</taxon>
        <taxon>Dikarya</taxon>
        <taxon>Basidiomycota</taxon>
        <taxon>Agaricomycotina</taxon>
        <taxon>Dacrymycetes</taxon>
        <taxon>Dacrymycetales</taxon>
        <taxon>Dacrymycetaceae</taxon>
        <taxon>Calocera</taxon>
    </lineage>
</organism>
<keyword evidence="3" id="KW-1185">Reference proteome</keyword>
<dbReference type="AlphaFoldDB" id="A0A165H3T3"/>
<feature type="compositionally biased region" description="Low complexity" evidence="1">
    <location>
        <begin position="191"/>
        <end position="203"/>
    </location>
</feature>
<feature type="compositionally biased region" description="Acidic residues" evidence="1">
    <location>
        <begin position="214"/>
        <end position="223"/>
    </location>
</feature>
<feature type="compositionally biased region" description="Low complexity" evidence="1">
    <location>
        <begin position="158"/>
        <end position="168"/>
    </location>
</feature>
<feature type="region of interest" description="Disordered" evidence="1">
    <location>
        <begin position="149"/>
        <end position="244"/>
    </location>
</feature>
<dbReference type="PRINTS" id="PR01217">
    <property type="entry name" value="PRICHEXTENSN"/>
</dbReference>
<dbReference type="InParanoid" id="A0A165H3T3"/>
<evidence type="ECO:0000256" key="1">
    <source>
        <dbReference type="SAM" id="MobiDB-lite"/>
    </source>
</evidence>
<evidence type="ECO:0000313" key="3">
    <source>
        <dbReference type="Proteomes" id="UP000076842"/>
    </source>
</evidence>
<sequence length="310" mass="33970">MAPVDGASPAGNTAQHPAQLALTTSSRPAPLTPPPTFTHTPPTPPRHHSPSPPPYVPTLLPLHHQPMTALSLPSSTTNSSSLAAPIPTPLHSLLSLLLLPLHILQRVLALLATALRSLAAFLPLPAFSFSSLPSLLPYTGTKESLNDRWLLPPPIPATPASTPTGLLTPPGPPGRRERQPLTLHVPPSYKSLSLSRNPSSPRPILKVRTPSEWSEFDVEDLEGGEEHDHEQHEQGGNKRERDERVIRFDSVPDIWWIERAERRRSTSKPRPAKEEPGLWESWFAGMALPQTAATREAAFGARMRYDQMVC</sequence>
<proteinExistence type="predicted"/>
<protein>
    <submittedName>
        <fullName evidence="2">Uncharacterized protein</fullName>
    </submittedName>
</protein>
<reference evidence="2 3" key="1">
    <citation type="journal article" date="2016" name="Mol. Biol. Evol.">
        <title>Comparative Genomics of Early-Diverging Mushroom-Forming Fungi Provides Insights into the Origins of Lignocellulose Decay Capabilities.</title>
        <authorList>
            <person name="Nagy L.G."/>
            <person name="Riley R."/>
            <person name="Tritt A."/>
            <person name="Adam C."/>
            <person name="Daum C."/>
            <person name="Floudas D."/>
            <person name="Sun H."/>
            <person name="Yadav J.S."/>
            <person name="Pangilinan J."/>
            <person name="Larsson K.H."/>
            <person name="Matsuura K."/>
            <person name="Barry K."/>
            <person name="Labutti K."/>
            <person name="Kuo R."/>
            <person name="Ohm R.A."/>
            <person name="Bhattacharya S.S."/>
            <person name="Shirouzu T."/>
            <person name="Yoshinaga Y."/>
            <person name="Martin F.M."/>
            <person name="Grigoriev I.V."/>
            <person name="Hibbett D.S."/>
        </authorList>
    </citation>
    <scope>NUCLEOTIDE SEQUENCE [LARGE SCALE GENOMIC DNA]</scope>
    <source>
        <strain evidence="2 3">HHB12733</strain>
    </source>
</reference>
<feature type="compositionally biased region" description="Basic and acidic residues" evidence="1">
    <location>
        <begin position="224"/>
        <end position="244"/>
    </location>
</feature>
<gene>
    <name evidence="2" type="ORF">CALCODRAFT_482101</name>
</gene>
<feature type="region of interest" description="Disordered" evidence="1">
    <location>
        <begin position="1"/>
        <end position="60"/>
    </location>
</feature>